<evidence type="ECO:0000256" key="6">
    <source>
        <dbReference type="ARBA" id="ARBA00023180"/>
    </source>
</evidence>
<feature type="domain" description="Sushi" evidence="10">
    <location>
        <begin position="212"/>
        <end position="264"/>
    </location>
</feature>
<evidence type="ECO:0000256" key="4">
    <source>
        <dbReference type="ARBA" id="ARBA00022837"/>
    </source>
</evidence>
<feature type="compositionally biased region" description="Basic residues" evidence="8">
    <location>
        <begin position="554"/>
        <end position="565"/>
    </location>
</feature>
<evidence type="ECO:0000256" key="5">
    <source>
        <dbReference type="ARBA" id="ARBA00023157"/>
    </source>
</evidence>
<keyword evidence="2" id="KW-0479">Metal-binding</keyword>
<dbReference type="SUPFAM" id="SSF57535">
    <property type="entry name" value="Complement control module/SCR domain"/>
    <property type="match status" value="4"/>
</dbReference>
<feature type="region of interest" description="Disordered" evidence="8">
    <location>
        <begin position="654"/>
        <end position="679"/>
    </location>
</feature>
<comment type="caution">
    <text evidence="7">Lacks conserved residue(s) required for the propagation of feature annotation.</text>
</comment>
<dbReference type="Gene3D" id="2.60.120.260">
    <property type="entry name" value="Galactose-binding domain-like"/>
    <property type="match status" value="1"/>
</dbReference>
<dbReference type="PROSITE" id="PS50923">
    <property type="entry name" value="SUSHI"/>
    <property type="match status" value="3"/>
</dbReference>
<keyword evidence="9" id="KW-0472">Membrane</keyword>
<keyword evidence="9" id="KW-0812">Transmembrane</keyword>
<dbReference type="InterPro" id="IPR035976">
    <property type="entry name" value="Sushi/SCR/CCP_sf"/>
</dbReference>
<proteinExistence type="predicted"/>
<accession>A0A7R8CSP1</accession>
<dbReference type="InterPro" id="IPR000436">
    <property type="entry name" value="Sushi_SCR_CCP_dom"/>
</dbReference>
<organism evidence="11 12">
    <name type="scientific">Lepeophtheirus salmonis</name>
    <name type="common">Salmon louse</name>
    <name type="synonym">Caligus salmonis</name>
    <dbReference type="NCBI Taxonomy" id="72036"/>
    <lineage>
        <taxon>Eukaryota</taxon>
        <taxon>Metazoa</taxon>
        <taxon>Ecdysozoa</taxon>
        <taxon>Arthropoda</taxon>
        <taxon>Crustacea</taxon>
        <taxon>Multicrustacea</taxon>
        <taxon>Hexanauplia</taxon>
        <taxon>Copepoda</taxon>
        <taxon>Siphonostomatoida</taxon>
        <taxon>Caligidae</taxon>
        <taxon>Lepeophtheirus</taxon>
    </lineage>
</organism>
<dbReference type="AlphaFoldDB" id="A0A7R8CSP1"/>
<reference evidence="11" key="1">
    <citation type="submission" date="2021-02" db="EMBL/GenBank/DDBJ databases">
        <authorList>
            <person name="Bekaert M."/>
        </authorList>
    </citation>
    <scope>NUCLEOTIDE SEQUENCE</scope>
    <source>
        <strain evidence="11">IoA-00</strain>
    </source>
</reference>
<feature type="region of interest" description="Disordered" evidence="8">
    <location>
        <begin position="535"/>
        <end position="572"/>
    </location>
</feature>
<keyword evidence="6" id="KW-0325">Glycoprotein</keyword>
<feature type="disulfide bond" evidence="7">
    <location>
        <begin position="45"/>
        <end position="72"/>
    </location>
</feature>
<feature type="disulfide bond" evidence="7">
    <location>
        <begin position="297"/>
        <end position="324"/>
    </location>
</feature>
<evidence type="ECO:0000256" key="3">
    <source>
        <dbReference type="ARBA" id="ARBA00022737"/>
    </source>
</evidence>
<evidence type="ECO:0000313" key="12">
    <source>
        <dbReference type="Proteomes" id="UP000675881"/>
    </source>
</evidence>
<dbReference type="PANTHER" id="PTHR19325:SF575">
    <property type="entry name" value="LOCOMOTION-RELATED PROTEIN HIKARU GENKI"/>
    <property type="match status" value="1"/>
</dbReference>
<dbReference type="InterPro" id="IPR050350">
    <property type="entry name" value="Compl-Cell_Adhes-Reg"/>
</dbReference>
<dbReference type="Pfam" id="PF00084">
    <property type="entry name" value="Sushi"/>
    <property type="match status" value="4"/>
</dbReference>
<evidence type="ECO:0000256" key="9">
    <source>
        <dbReference type="SAM" id="Phobius"/>
    </source>
</evidence>
<dbReference type="CDD" id="cd00033">
    <property type="entry name" value="CCP"/>
    <property type="match status" value="4"/>
</dbReference>
<evidence type="ECO:0000259" key="10">
    <source>
        <dbReference type="PROSITE" id="PS50923"/>
    </source>
</evidence>
<dbReference type="PANTHER" id="PTHR19325">
    <property type="entry name" value="COMPLEMENT COMPONENT-RELATED SUSHI DOMAIN-CONTAINING"/>
    <property type="match status" value="1"/>
</dbReference>
<keyword evidence="3" id="KW-0677">Repeat</keyword>
<dbReference type="OrthoDB" id="6127264at2759"/>
<dbReference type="EMBL" id="HG994582">
    <property type="protein sequence ID" value="CAF2882497.1"/>
    <property type="molecule type" value="Genomic_DNA"/>
</dbReference>
<feature type="compositionally biased region" description="Polar residues" evidence="8">
    <location>
        <begin position="668"/>
        <end position="678"/>
    </location>
</feature>
<dbReference type="InterPro" id="IPR006585">
    <property type="entry name" value="FTP1"/>
</dbReference>
<feature type="domain" description="Sushi" evidence="10">
    <location>
        <begin position="15"/>
        <end position="74"/>
    </location>
</feature>
<keyword evidence="1 7" id="KW-0768">Sushi</keyword>
<evidence type="ECO:0000256" key="8">
    <source>
        <dbReference type="SAM" id="MobiDB-lite"/>
    </source>
</evidence>
<keyword evidence="4" id="KW-0106">Calcium</keyword>
<keyword evidence="5 7" id="KW-1015">Disulfide bond</keyword>
<evidence type="ECO:0000313" key="11">
    <source>
        <dbReference type="EMBL" id="CAF2882497.1"/>
    </source>
</evidence>
<dbReference type="SMART" id="SM00032">
    <property type="entry name" value="CCP"/>
    <property type="match status" value="4"/>
</dbReference>
<name>A0A7R8CSP1_LEPSM</name>
<feature type="transmembrane region" description="Helical" evidence="9">
    <location>
        <begin position="422"/>
        <end position="445"/>
    </location>
</feature>
<evidence type="ECO:0000256" key="7">
    <source>
        <dbReference type="PROSITE-ProRule" id="PRU00302"/>
    </source>
</evidence>
<keyword evidence="9" id="KW-1133">Transmembrane helix</keyword>
<keyword evidence="12" id="KW-1185">Reference proteome</keyword>
<protein>
    <submittedName>
        <fullName evidence="11">(salmon louse) hypothetical protein</fullName>
    </submittedName>
</protein>
<gene>
    <name evidence="11" type="ORF">LSAA_7689</name>
</gene>
<evidence type="ECO:0000256" key="2">
    <source>
        <dbReference type="ARBA" id="ARBA00022723"/>
    </source>
</evidence>
<dbReference type="SUPFAM" id="SSF49785">
    <property type="entry name" value="Galactose-binding domain-like"/>
    <property type="match status" value="1"/>
</dbReference>
<evidence type="ECO:0000256" key="1">
    <source>
        <dbReference type="ARBA" id="ARBA00022659"/>
    </source>
</evidence>
<dbReference type="GO" id="GO:0046872">
    <property type="term" value="F:metal ion binding"/>
    <property type="evidence" value="ECO:0007669"/>
    <property type="project" value="UniProtKB-KW"/>
</dbReference>
<dbReference type="InterPro" id="IPR008979">
    <property type="entry name" value="Galactose-bd-like_sf"/>
</dbReference>
<dbReference type="Proteomes" id="UP000675881">
    <property type="component" value="Chromosome 3"/>
</dbReference>
<sequence length="718" mass="80380">MFTTQSLLKRYVKRRDCGFPGRPGNGTAKSVEKFFYPSEEVEYLCDDGFVLFGDPRRTCQENGIWSGGLPECRYNMALKKTTSQSETLWSYNAELAVDGDGNTCSFTPQSDVQRWWQVHLEGSPHVGSVAITMSPGSYQHFTIFVVELLEGNKAMYKPCSKFEGRFQDQKILFKCNEEEGHSGQFVYIRDDREDKEYFGLCEVEVFEHKGHPGCGEPEQPIYGLVKTTKGNAYYSCIPGYILKGNASRTCSWGGWDGQVPECVEVQCDHPSSTKDGFIEVSNFKGSYVYGSRATYHCNPGFILWGNATRLCNAQGKWTGETPQCQPIACGDPITFPHASVAMLNGSTVWKAVAQYTCIHGYNRIAGNSSSNRNNNVIESRCLQNGSWTKVHLTCVQNPAFMDPRYGPSHASNNNQKGGADGALTMISILAAVILGTGTAAVIILIRGWCRKMSNNQHHRHMIISGESAAVGTCFDSGRSSEDGHHKYSDLANTTTNAVANQYGTLTLVRRDNEPCYETTTLSTFRGNREEHLNLSQDYSSDEGGGGTLNEEKSSKHRQRKRKRIRPNPNPEALLKTIENPHFIPPPTYLEPKKMMKTQPQQQTRILIPLSEENLSRATTRIPSPPHYVNLRSIVKDVPSYATLNRRHVDAVPDILRSSSNEESRRQTRTLPHPSNNRELLSVFYDSPHPTTEKRVIINELSTFLETPIEIMPNQTHAN</sequence>
<feature type="domain" description="Sushi" evidence="10">
    <location>
        <begin position="265"/>
        <end position="326"/>
    </location>
</feature>
<dbReference type="SMART" id="SM00607">
    <property type="entry name" value="FTP"/>
    <property type="match status" value="1"/>
</dbReference>
<dbReference type="Gene3D" id="2.10.70.10">
    <property type="entry name" value="Complement Module, domain 1"/>
    <property type="match status" value="4"/>
</dbReference>